<name>A0A0C3S8D0_PHLG1</name>
<proteinExistence type="predicted"/>
<dbReference type="Pfam" id="PF14226">
    <property type="entry name" value="DIOX_N"/>
    <property type="match status" value="1"/>
</dbReference>
<feature type="domain" description="Non-haem dioxygenase N-terminal" evidence="3">
    <location>
        <begin position="84"/>
        <end position="162"/>
    </location>
</feature>
<evidence type="ECO:0000313" key="5">
    <source>
        <dbReference type="Proteomes" id="UP000053257"/>
    </source>
</evidence>
<evidence type="ECO:0008006" key="6">
    <source>
        <dbReference type="Google" id="ProtNLM"/>
    </source>
</evidence>
<gene>
    <name evidence="4" type="ORF">PHLGIDRAFT_163871</name>
</gene>
<accession>A0A0C3S8D0</accession>
<dbReference type="OrthoDB" id="406156at2759"/>
<dbReference type="InterPro" id="IPR027443">
    <property type="entry name" value="IPNS-like_sf"/>
</dbReference>
<dbReference type="EMBL" id="KN840549">
    <property type="protein sequence ID" value="KIP05245.1"/>
    <property type="molecule type" value="Genomic_DNA"/>
</dbReference>
<dbReference type="AlphaFoldDB" id="A0A0C3S8D0"/>
<organism evidence="4 5">
    <name type="scientific">Phlebiopsis gigantea (strain 11061_1 CR5-6)</name>
    <name type="common">White-rot fungus</name>
    <name type="synonym">Peniophora gigantea</name>
    <dbReference type="NCBI Taxonomy" id="745531"/>
    <lineage>
        <taxon>Eukaryota</taxon>
        <taxon>Fungi</taxon>
        <taxon>Dikarya</taxon>
        <taxon>Basidiomycota</taxon>
        <taxon>Agaricomycotina</taxon>
        <taxon>Agaricomycetes</taxon>
        <taxon>Polyporales</taxon>
        <taxon>Phanerochaetaceae</taxon>
        <taxon>Phlebiopsis</taxon>
    </lineage>
</organism>
<feature type="region of interest" description="Disordered" evidence="1">
    <location>
        <begin position="1"/>
        <end position="20"/>
    </location>
</feature>
<evidence type="ECO:0000313" key="4">
    <source>
        <dbReference type="EMBL" id="KIP05245.1"/>
    </source>
</evidence>
<evidence type="ECO:0000256" key="1">
    <source>
        <dbReference type="SAM" id="MobiDB-lite"/>
    </source>
</evidence>
<reference evidence="4 5" key="1">
    <citation type="journal article" date="2014" name="PLoS Genet.">
        <title>Analysis of the Phlebiopsis gigantea genome, transcriptome and secretome provides insight into its pioneer colonization strategies of wood.</title>
        <authorList>
            <person name="Hori C."/>
            <person name="Ishida T."/>
            <person name="Igarashi K."/>
            <person name="Samejima M."/>
            <person name="Suzuki H."/>
            <person name="Master E."/>
            <person name="Ferreira P."/>
            <person name="Ruiz-Duenas F.J."/>
            <person name="Held B."/>
            <person name="Canessa P."/>
            <person name="Larrondo L.F."/>
            <person name="Schmoll M."/>
            <person name="Druzhinina I.S."/>
            <person name="Kubicek C.P."/>
            <person name="Gaskell J.A."/>
            <person name="Kersten P."/>
            <person name="St John F."/>
            <person name="Glasner J."/>
            <person name="Sabat G."/>
            <person name="Splinter BonDurant S."/>
            <person name="Syed K."/>
            <person name="Yadav J."/>
            <person name="Mgbeahuruike A.C."/>
            <person name="Kovalchuk A."/>
            <person name="Asiegbu F.O."/>
            <person name="Lackner G."/>
            <person name="Hoffmeister D."/>
            <person name="Rencoret J."/>
            <person name="Gutierrez A."/>
            <person name="Sun H."/>
            <person name="Lindquist E."/>
            <person name="Barry K."/>
            <person name="Riley R."/>
            <person name="Grigoriev I.V."/>
            <person name="Henrissat B."/>
            <person name="Kues U."/>
            <person name="Berka R.M."/>
            <person name="Martinez A.T."/>
            <person name="Covert S.F."/>
            <person name="Blanchette R.A."/>
            <person name="Cullen D."/>
        </authorList>
    </citation>
    <scope>NUCLEOTIDE SEQUENCE [LARGE SCALE GENOMIC DNA]</scope>
    <source>
        <strain evidence="4 5">11061_1 CR5-6</strain>
    </source>
</reference>
<dbReference type="Proteomes" id="UP000053257">
    <property type="component" value="Unassembled WGS sequence"/>
</dbReference>
<dbReference type="STRING" id="745531.A0A0C3S8D0"/>
<dbReference type="PRINTS" id="PR00682">
    <property type="entry name" value="IPNSYNTHASE"/>
</dbReference>
<dbReference type="Gene3D" id="2.60.120.330">
    <property type="entry name" value="B-lactam Antibiotic, Isopenicillin N Synthase, Chain"/>
    <property type="match status" value="1"/>
</dbReference>
<dbReference type="PANTHER" id="PTHR47990">
    <property type="entry name" value="2-OXOGLUTARATE (2OG) AND FE(II)-DEPENDENT OXYGENASE SUPERFAMILY PROTEIN-RELATED"/>
    <property type="match status" value="1"/>
</dbReference>
<dbReference type="InterPro" id="IPR044861">
    <property type="entry name" value="IPNS-like_FE2OG_OXY"/>
</dbReference>
<dbReference type="HOGENOM" id="CLU_010119_10_0_1"/>
<dbReference type="SUPFAM" id="SSF51197">
    <property type="entry name" value="Clavaminate synthase-like"/>
    <property type="match status" value="1"/>
</dbReference>
<dbReference type="Pfam" id="PF03171">
    <property type="entry name" value="2OG-FeII_Oxy"/>
    <property type="match status" value="1"/>
</dbReference>
<sequence length="423" mass="48366">MPDSGAPIPEPKWVFPPETTLLSDGTPPLSPLETRLRAVGDYADIETIDLSVVDLHADRDALGDPQRQLLETTVSRALAALGSEGLGIVYVVGYGLDEAAVQRQYDIASVFFDAVDDEEKRKYVAKIAEEGSWAGYKPKGYYNRPDGTQDVNESFNFYPETMYESRMPQATRQYLDEYRRFLEVCHYTVVSKMLYILSLGLGLPPDTLWKLHHQGGYDDDGALRGPSDEAIPWKHSQDHFRFHLYCPPREEDMKKKPERLWMRSHADIGTLTLNFSQPISALQVLTPDGKWAWVRPKPGAILVNFGATMEYITAGRLKAAFHRVSEPPEDQRRSRRLGIHYFVKLLPNVRIDVPLLTGHDDEVDHFREYRERGGPPLKYAEWEKFRSQWAYRPRPVPSADRTLEDVLIDLHFKEGPYSEATKT</sequence>
<evidence type="ECO:0000259" key="3">
    <source>
        <dbReference type="Pfam" id="PF14226"/>
    </source>
</evidence>
<feature type="domain" description="Isopenicillin N synthase-like Fe(2+) 2OG dioxygenase" evidence="2">
    <location>
        <begin position="247"/>
        <end position="333"/>
    </location>
</feature>
<dbReference type="InterPro" id="IPR050231">
    <property type="entry name" value="Iron_ascorbate_oxido_reductase"/>
</dbReference>
<dbReference type="InterPro" id="IPR026992">
    <property type="entry name" value="DIOX_N"/>
</dbReference>
<keyword evidence="5" id="KW-1185">Reference proteome</keyword>
<protein>
    <recommendedName>
        <fullName evidence="6">Fe2OG dioxygenase domain-containing protein</fullName>
    </recommendedName>
</protein>
<evidence type="ECO:0000259" key="2">
    <source>
        <dbReference type="Pfam" id="PF03171"/>
    </source>
</evidence>